<dbReference type="PANTHER" id="PTHR45947:SF3">
    <property type="entry name" value="SULFOQUINOVOSYL TRANSFERASE SQD2"/>
    <property type="match status" value="1"/>
</dbReference>
<evidence type="ECO:0000259" key="2">
    <source>
        <dbReference type="Pfam" id="PF13439"/>
    </source>
</evidence>
<comment type="caution">
    <text evidence="3">The sequence shown here is derived from an EMBL/GenBank/DDBJ whole genome shotgun (WGS) entry which is preliminary data.</text>
</comment>
<dbReference type="InterPro" id="IPR001296">
    <property type="entry name" value="Glyco_trans_1"/>
</dbReference>
<name>A0A917HEY6_9BACL</name>
<accession>A0A917HEY6</accession>
<dbReference type="SUPFAM" id="SSF53756">
    <property type="entry name" value="UDP-Glycosyltransferase/glycogen phosphorylase"/>
    <property type="match status" value="1"/>
</dbReference>
<dbReference type="InterPro" id="IPR050194">
    <property type="entry name" value="Glycosyltransferase_grp1"/>
</dbReference>
<feature type="domain" description="Glycosyltransferase subfamily 4-like N-terminal" evidence="2">
    <location>
        <begin position="46"/>
        <end position="171"/>
    </location>
</feature>
<dbReference type="PANTHER" id="PTHR45947">
    <property type="entry name" value="SULFOQUINOVOSYL TRANSFERASE SQD2"/>
    <property type="match status" value="1"/>
</dbReference>
<keyword evidence="4" id="KW-1185">Reference proteome</keyword>
<evidence type="ECO:0000313" key="4">
    <source>
        <dbReference type="Proteomes" id="UP000600247"/>
    </source>
</evidence>
<dbReference type="AlphaFoldDB" id="A0A917HEY6"/>
<evidence type="ECO:0000259" key="1">
    <source>
        <dbReference type="Pfam" id="PF00534"/>
    </source>
</evidence>
<gene>
    <name evidence="3" type="ORF">GCM10010918_36250</name>
</gene>
<dbReference type="Gene3D" id="3.40.50.2000">
    <property type="entry name" value="Glycogen Phosphorylase B"/>
    <property type="match status" value="2"/>
</dbReference>
<dbReference type="CDD" id="cd03801">
    <property type="entry name" value="GT4_PimA-like"/>
    <property type="match status" value="1"/>
</dbReference>
<protein>
    <submittedName>
        <fullName evidence="3">Glycosyl transferase</fullName>
    </submittedName>
</protein>
<dbReference type="RefSeq" id="WP_188890607.1">
    <property type="nucleotide sequence ID" value="NZ_BMHY01000007.1"/>
</dbReference>
<dbReference type="Pfam" id="PF13439">
    <property type="entry name" value="Glyco_transf_4"/>
    <property type="match status" value="1"/>
</dbReference>
<sequence length="402" mass="44485">MRIALYNHTSEVSGAEINLLLTAAYMPQTSFVLYAPEGELLERARSQGMETVALPGYSARLSMNPIRLVKGAAGMALAGWRFASMVNKARPDVIHANSVRAGIMASMFRWYHRIPLAWHLHDMPPKGIIGGLIRLLAAGTTQALIAISQPVLEGMKTRALENRIHLVHNGAVLKEQDELARRYSKKELRGELQTPMESGVLVIVGQITPWKRQEDAIQALHALLLDNRDLYLWIVGEPKFRSENEVYFERLKLLVSILHMEDRVRFTGFREDIDEICNAADMLLLCSENEPFGRVIIEAMAKGTPVVATDGGGVSDIIEPGISGLLYPATDTKALAASIGSVLDDRKLRTTLSVNGRKRIEAFFSIEGAAEKLEHVYEDIARTGQRTGVNVKPVERARGIAK</sequence>
<proteinExistence type="predicted"/>
<organism evidence="3 4">
    <name type="scientific">Paenibacillus radicis</name>
    <name type="common">ex Gao et al. 2016</name>
    <dbReference type="NCBI Taxonomy" id="1737354"/>
    <lineage>
        <taxon>Bacteria</taxon>
        <taxon>Bacillati</taxon>
        <taxon>Bacillota</taxon>
        <taxon>Bacilli</taxon>
        <taxon>Bacillales</taxon>
        <taxon>Paenibacillaceae</taxon>
        <taxon>Paenibacillus</taxon>
    </lineage>
</organism>
<feature type="domain" description="Glycosyl transferase family 1" evidence="1">
    <location>
        <begin position="185"/>
        <end position="359"/>
    </location>
</feature>
<evidence type="ECO:0000313" key="3">
    <source>
        <dbReference type="EMBL" id="GGG76481.1"/>
    </source>
</evidence>
<keyword evidence="3" id="KW-0808">Transferase</keyword>
<dbReference type="Pfam" id="PF00534">
    <property type="entry name" value="Glycos_transf_1"/>
    <property type="match status" value="1"/>
</dbReference>
<dbReference type="EMBL" id="BMHY01000007">
    <property type="protein sequence ID" value="GGG76481.1"/>
    <property type="molecule type" value="Genomic_DNA"/>
</dbReference>
<dbReference type="InterPro" id="IPR028098">
    <property type="entry name" value="Glyco_trans_4-like_N"/>
</dbReference>
<dbReference type="GO" id="GO:0016757">
    <property type="term" value="F:glycosyltransferase activity"/>
    <property type="evidence" value="ECO:0007669"/>
    <property type="project" value="InterPro"/>
</dbReference>
<dbReference type="Proteomes" id="UP000600247">
    <property type="component" value="Unassembled WGS sequence"/>
</dbReference>
<reference evidence="3 4" key="1">
    <citation type="journal article" date="2014" name="Int. J. Syst. Evol. Microbiol.">
        <title>Complete genome sequence of Corynebacterium casei LMG S-19264T (=DSM 44701T), isolated from a smear-ripened cheese.</title>
        <authorList>
            <consortium name="US DOE Joint Genome Institute (JGI-PGF)"/>
            <person name="Walter F."/>
            <person name="Albersmeier A."/>
            <person name="Kalinowski J."/>
            <person name="Ruckert C."/>
        </authorList>
    </citation>
    <scope>NUCLEOTIDE SEQUENCE [LARGE SCALE GENOMIC DNA]</scope>
    <source>
        <strain evidence="3 4">CGMCC 1.15286</strain>
    </source>
</reference>